<sequence>MAHQFASSLRRRFLKAHVASGLGSGIISHPLWRVASSAPANEMGNMVDVRIRVQTERTGHPPSLSVYPFPKHGIWFTLSSGMILNMLGLRGFSICKGCSW</sequence>
<dbReference type="PROSITE" id="PS51318">
    <property type="entry name" value="TAT"/>
    <property type="match status" value="1"/>
</dbReference>
<keyword evidence="1" id="KW-0472">Membrane</keyword>
<gene>
    <name evidence="2" type="ORF">BDP55DRAFT_670910</name>
</gene>
<dbReference type="RefSeq" id="XP_060427045.1">
    <property type="nucleotide sequence ID" value="XM_060575422.1"/>
</dbReference>
<evidence type="ECO:0000313" key="2">
    <source>
        <dbReference type="EMBL" id="KAK1673042.1"/>
    </source>
</evidence>
<feature type="transmembrane region" description="Helical" evidence="1">
    <location>
        <begin position="73"/>
        <end position="92"/>
    </location>
</feature>
<keyword evidence="1" id="KW-0812">Transmembrane</keyword>
<dbReference type="InterPro" id="IPR006311">
    <property type="entry name" value="TAT_signal"/>
</dbReference>
<comment type="caution">
    <text evidence="2">The sequence shown here is derived from an EMBL/GenBank/DDBJ whole genome shotgun (WGS) entry which is preliminary data.</text>
</comment>
<keyword evidence="3" id="KW-1185">Reference proteome</keyword>
<evidence type="ECO:0000256" key="1">
    <source>
        <dbReference type="SAM" id="Phobius"/>
    </source>
</evidence>
<keyword evidence="1" id="KW-1133">Transmembrane helix</keyword>
<accession>A0AAJ0ERQ3</accession>
<reference evidence="2" key="1">
    <citation type="submission" date="2021-06" db="EMBL/GenBank/DDBJ databases">
        <title>Comparative genomics, transcriptomics and evolutionary studies reveal genomic signatures of adaptation to plant cell wall in hemibiotrophic fungi.</title>
        <authorList>
            <consortium name="DOE Joint Genome Institute"/>
            <person name="Baroncelli R."/>
            <person name="Diaz J.F."/>
            <person name="Benocci T."/>
            <person name="Peng M."/>
            <person name="Battaglia E."/>
            <person name="Haridas S."/>
            <person name="Andreopoulos W."/>
            <person name="Labutti K."/>
            <person name="Pangilinan J."/>
            <person name="Floch G.L."/>
            <person name="Makela M.R."/>
            <person name="Henrissat B."/>
            <person name="Grigoriev I.V."/>
            <person name="Crouch J.A."/>
            <person name="De Vries R.P."/>
            <person name="Sukno S.A."/>
            <person name="Thon M.R."/>
        </authorList>
    </citation>
    <scope>NUCLEOTIDE SEQUENCE</scope>
    <source>
        <strain evidence="2">CBS 193.32</strain>
    </source>
</reference>
<dbReference type="EMBL" id="JAHMHR010000033">
    <property type="protein sequence ID" value="KAK1673042.1"/>
    <property type="molecule type" value="Genomic_DNA"/>
</dbReference>
<protein>
    <submittedName>
        <fullName evidence="2">Uncharacterized protein</fullName>
    </submittedName>
</protein>
<dbReference type="GeneID" id="85459948"/>
<name>A0AAJ0ERQ3_9PEZI</name>
<organism evidence="2 3">
    <name type="scientific">Colletotrichum godetiae</name>
    <dbReference type="NCBI Taxonomy" id="1209918"/>
    <lineage>
        <taxon>Eukaryota</taxon>
        <taxon>Fungi</taxon>
        <taxon>Dikarya</taxon>
        <taxon>Ascomycota</taxon>
        <taxon>Pezizomycotina</taxon>
        <taxon>Sordariomycetes</taxon>
        <taxon>Hypocreomycetidae</taxon>
        <taxon>Glomerellales</taxon>
        <taxon>Glomerellaceae</taxon>
        <taxon>Colletotrichum</taxon>
        <taxon>Colletotrichum acutatum species complex</taxon>
    </lineage>
</organism>
<dbReference type="Proteomes" id="UP001224890">
    <property type="component" value="Unassembled WGS sequence"/>
</dbReference>
<evidence type="ECO:0000313" key="3">
    <source>
        <dbReference type="Proteomes" id="UP001224890"/>
    </source>
</evidence>
<feature type="transmembrane region" description="Helical" evidence="1">
    <location>
        <begin position="12"/>
        <end position="32"/>
    </location>
</feature>
<proteinExistence type="predicted"/>
<dbReference type="AlphaFoldDB" id="A0AAJ0ERQ3"/>